<dbReference type="NCBIfam" id="TIGR00738">
    <property type="entry name" value="rrf2_super"/>
    <property type="match status" value="1"/>
</dbReference>
<dbReference type="InterPro" id="IPR000944">
    <property type="entry name" value="Tscrpt_reg_Rrf2"/>
</dbReference>
<dbReference type="PROSITE" id="PS51197">
    <property type="entry name" value="HTH_RRF2_2"/>
    <property type="match status" value="1"/>
</dbReference>
<dbReference type="Proteomes" id="UP001209229">
    <property type="component" value="Unassembled WGS sequence"/>
</dbReference>
<protein>
    <submittedName>
        <fullName evidence="1">Rrf2 family transcriptional regulator</fullName>
    </submittedName>
</protein>
<sequence length="132" mass="14631">MSKIITLSEAASIALHGMVLIAKTDHKLNVNQISEQINSSRHHVAKVFQRLAKENFVSSNRGPSGGFVLKKEPSEITLLELYEVIEGPVEVQGCPGEKKDCPFNQCIMGDVAEVLACRFRDFLGQQKLSDYL</sequence>
<dbReference type="GO" id="GO:0005829">
    <property type="term" value="C:cytosol"/>
    <property type="evidence" value="ECO:0007669"/>
    <property type="project" value="TreeGrafter"/>
</dbReference>
<name>A0AAE3SGM8_9BACT</name>
<reference evidence="1" key="1">
    <citation type="submission" date="2022-10" db="EMBL/GenBank/DDBJ databases">
        <authorList>
            <person name="Yu W.X."/>
        </authorList>
    </citation>
    <scope>NUCLEOTIDE SEQUENCE</scope>
    <source>
        <strain evidence="1">AAT</strain>
    </source>
</reference>
<evidence type="ECO:0000313" key="1">
    <source>
        <dbReference type="EMBL" id="MCW3788653.1"/>
    </source>
</evidence>
<dbReference type="InterPro" id="IPR036388">
    <property type="entry name" value="WH-like_DNA-bd_sf"/>
</dbReference>
<keyword evidence="2" id="KW-1185">Reference proteome</keyword>
<proteinExistence type="predicted"/>
<dbReference type="InterPro" id="IPR036390">
    <property type="entry name" value="WH_DNA-bd_sf"/>
</dbReference>
<dbReference type="PANTHER" id="PTHR33221:SF15">
    <property type="entry name" value="HTH-TYPE TRANSCRIPTIONAL REGULATOR YWGB-RELATED"/>
    <property type="match status" value="1"/>
</dbReference>
<comment type="caution">
    <text evidence="1">The sequence shown here is derived from an EMBL/GenBank/DDBJ whole genome shotgun (WGS) entry which is preliminary data.</text>
</comment>
<gene>
    <name evidence="1" type="ORF">OM075_19445</name>
</gene>
<dbReference type="AlphaFoldDB" id="A0AAE3SGM8"/>
<organism evidence="1 2">
    <name type="scientific">Plebeiibacterium sediminum</name>
    <dbReference type="NCBI Taxonomy" id="2992112"/>
    <lineage>
        <taxon>Bacteria</taxon>
        <taxon>Pseudomonadati</taxon>
        <taxon>Bacteroidota</taxon>
        <taxon>Bacteroidia</taxon>
        <taxon>Marinilabiliales</taxon>
        <taxon>Marinilabiliaceae</taxon>
        <taxon>Plebeiibacterium</taxon>
    </lineage>
</organism>
<evidence type="ECO:0000313" key="2">
    <source>
        <dbReference type="Proteomes" id="UP001209229"/>
    </source>
</evidence>
<dbReference type="Pfam" id="PF02082">
    <property type="entry name" value="Rrf2"/>
    <property type="match status" value="1"/>
</dbReference>
<dbReference type="GO" id="GO:0003700">
    <property type="term" value="F:DNA-binding transcription factor activity"/>
    <property type="evidence" value="ECO:0007669"/>
    <property type="project" value="TreeGrafter"/>
</dbReference>
<dbReference type="SUPFAM" id="SSF46785">
    <property type="entry name" value="Winged helix' DNA-binding domain"/>
    <property type="match status" value="1"/>
</dbReference>
<dbReference type="EMBL" id="JAPDPJ010000060">
    <property type="protein sequence ID" value="MCW3788653.1"/>
    <property type="molecule type" value="Genomic_DNA"/>
</dbReference>
<accession>A0AAE3SGM8</accession>
<dbReference type="RefSeq" id="WP_301192211.1">
    <property type="nucleotide sequence ID" value="NZ_JAPDPJ010000060.1"/>
</dbReference>
<dbReference type="PANTHER" id="PTHR33221">
    <property type="entry name" value="WINGED HELIX-TURN-HELIX TRANSCRIPTIONAL REGULATOR, RRF2 FAMILY"/>
    <property type="match status" value="1"/>
</dbReference>
<dbReference type="Gene3D" id="1.10.10.10">
    <property type="entry name" value="Winged helix-like DNA-binding domain superfamily/Winged helix DNA-binding domain"/>
    <property type="match status" value="1"/>
</dbReference>